<keyword evidence="1" id="KW-0472">Membrane</keyword>
<feature type="transmembrane region" description="Helical" evidence="1">
    <location>
        <begin position="62"/>
        <end position="82"/>
    </location>
</feature>
<dbReference type="EMBL" id="JAIWYP010000015">
    <property type="protein sequence ID" value="KAH3701268.1"/>
    <property type="molecule type" value="Genomic_DNA"/>
</dbReference>
<proteinExistence type="predicted"/>
<keyword evidence="1" id="KW-0812">Transmembrane</keyword>
<name>A0A9D4BN84_DREPO</name>
<evidence type="ECO:0000313" key="3">
    <source>
        <dbReference type="Proteomes" id="UP000828390"/>
    </source>
</evidence>
<reference evidence="2" key="2">
    <citation type="submission" date="2020-11" db="EMBL/GenBank/DDBJ databases">
        <authorList>
            <person name="McCartney M.A."/>
            <person name="Auch B."/>
            <person name="Kono T."/>
            <person name="Mallez S."/>
            <person name="Becker A."/>
            <person name="Gohl D.M."/>
            <person name="Silverstein K.A.T."/>
            <person name="Koren S."/>
            <person name="Bechman K.B."/>
            <person name="Herman A."/>
            <person name="Abrahante J.E."/>
            <person name="Garbe J."/>
        </authorList>
    </citation>
    <scope>NUCLEOTIDE SEQUENCE</scope>
    <source>
        <strain evidence="2">Duluth1</strain>
        <tissue evidence="2">Whole animal</tissue>
    </source>
</reference>
<dbReference type="Proteomes" id="UP000828390">
    <property type="component" value="Unassembled WGS sequence"/>
</dbReference>
<evidence type="ECO:0000313" key="2">
    <source>
        <dbReference type="EMBL" id="KAH3701268.1"/>
    </source>
</evidence>
<evidence type="ECO:0000256" key="1">
    <source>
        <dbReference type="SAM" id="Phobius"/>
    </source>
</evidence>
<protein>
    <submittedName>
        <fullName evidence="2">Uncharacterized protein</fullName>
    </submittedName>
</protein>
<dbReference type="AlphaFoldDB" id="A0A9D4BN84"/>
<sequence>MDTWCLTRRSCINLLKLLVHNYLSLAIDMVAMTIFIWTSAVLVPSFDKTDPKYLKLITFSRFSPFMFFNLTVLTSILYALALSESL</sequence>
<feature type="transmembrane region" description="Helical" evidence="1">
    <location>
        <begin position="21"/>
        <end position="42"/>
    </location>
</feature>
<keyword evidence="1" id="KW-1133">Transmembrane helix</keyword>
<organism evidence="2 3">
    <name type="scientific">Dreissena polymorpha</name>
    <name type="common">Zebra mussel</name>
    <name type="synonym">Mytilus polymorpha</name>
    <dbReference type="NCBI Taxonomy" id="45954"/>
    <lineage>
        <taxon>Eukaryota</taxon>
        <taxon>Metazoa</taxon>
        <taxon>Spiralia</taxon>
        <taxon>Lophotrochozoa</taxon>
        <taxon>Mollusca</taxon>
        <taxon>Bivalvia</taxon>
        <taxon>Autobranchia</taxon>
        <taxon>Heteroconchia</taxon>
        <taxon>Euheterodonta</taxon>
        <taxon>Imparidentia</taxon>
        <taxon>Neoheterodontei</taxon>
        <taxon>Myida</taxon>
        <taxon>Dreissenoidea</taxon>
        <taxon>Dreissenidae</taxon>
        <taxon>Dreissena</taxon>
    </lineage>
</organism>
<reference evidence="2" key="1">
    <citation type="journal article" date="2019" name="bioRxiv">
        <title>The Genome of the Zebra Mussel, Dreissena polymorpha: A Resource for Invasive Species Research.</title>
        <authorList>
            <person name="McCartney M.A."/>
            <person name="Auch B."/>
            <person name="Kono T."/>
            <person name="Mallez S."/>
            <person name="Zhang Y."/>
            <person name="Obille A."/>
            <person name="Becker A."/>
            <person name="Abrahante J.E."/>
            <person name="Garbe J."/>
            <person name="Badalamenti J.P."/>
            <person name="Herman A."/>
            <person name="Mangelson H."/>
            <person name="Liachko I."/>
            <person name="Sullivan S."/>
            <person name="Sone E.D."/>
            <person name="Koren S."/>
            <person name="Silverstein K.A.T."/>
            <person name="Beckman K.B."/>
            <person name="Gohl D.M."/>
        </authorList>
    </citation>
    <scope>NUCLEOTIDE SEQUENCE</scope>
    <source>
        <strain evidence="2">Duluth1</strain>
        <tissue evidence="2">Whole animal</tissue>
    </source>
</reference>
<keyword evidence="3" id="KW-1185">Reference proteome</keyword>
<accession>A0A9D4BN84</accession>
<comment type="caution">
    <text evidence="2">The sequence shown here is derived from an EMBL/GenBank/DDBJ whole genome shotgun (WGS) entry which is preliminary data.</text>
</comment>
<gene>
    <name evidence="2" type="ORF">DPMN_076251</name>
</gene>